<gene>
    <name evidence="3" type="primary">metZ</name>
    <name evidence="5" type="ORF">GCM10023169_27850</name>
</gene>
<dbReference type="Pfam" id="PF01053">
    <property type="entry name" value="Cys_Met_Meta_PP"/>
    <property type="match status" value="1"/>
</dbReference>
<evidence type="ECO:0000256" key="4">
    <source>
        <dbReference type="RuleBase" id="RU362118"/>
    </source>
</evidence>
<keyword evidence="3" id="KW-0486">Methionine biosynthesis</keyword>
<dbReference type="Gene3D" id="3.90.1150.10">
    <property type="entry name" value="Aspartate Aminotransferase, domain 1"/>
    <property type="match status" value="1"/>
</dbReference>
<comment type="pathway">
    <text evidence="3">Amino-acid biosynthesis; L-methionine biosynthesis via de novo pathway; L-homocysteine from O-succinyl-L-homoserine: step 1/1.</text>
</comment>
<evidence type="ECO:0000313" key="6">
    <source>
        <dbReference type="Proteomes" id="UP001500622"/>
    </source>
</evidence>
<accession>A0ABP8LEZ8</accession>
<name>A0ABP8LEZ8_9MICO</name>
<dbReference type="EC" id="2.5.1.-" evidence="3"/>
<dbReference type="PIRSF" id="PIRSF001434">
    <property type="entry name" value="CGS"/>
    <property type="match status" value="1"/>
</dbReference>
<sequence>MPELPCPSGPDGPDPGDFRPSTAAVRGGLHRSPFQETSEALYLTQGFVYDTAAEAAAAFAEEIDRYTYSRYANPTVTTFQERLALVEGAQECLATATGMSAVFTAVASMVRSGSRIVAARELFGSTLTVFDGILAGWGVVTDYVVGTELDQWASALKTPADVVFVESPTNPMQDVLDLPEICRLAHGAGALVIVDNVFATPVLQRPLELGADLVVYSATKHIDGQGRCMGGAVLGSRELLAGRMRTMLRMTGPTLAPFNAWVLTKGLETLPLRVRAQSAVALELAAWLERQPGVASVRYPYLPSHPQHQLARSQMRGGGTVVTFTLDTDRGDVEPTFAFLDALRVIDLSSNLGDTKSLATHPATTTHCRIEPALREQMGITGATVRLSVGLEDVEDLREDLGSALARFRNAA</sequence>
<comment type="similarity">
    <text evidence="3">Belongs to the trans-sulfuration enzymes family. MetZ subfamily.</text>
</comment>
<dbReference type="Proteomes" id="UP001500622">
    <property type="component" value="Unassembled WGS sequence"/>
</dbReference>
<keyword evidence="3" id="KW-0028">Amino-acid biosynthesis</keyword>
<dbReference type="InterPro" id="IPR015422">
    <property type="entry name" value="PyrdxlP-dep_Trfase_small"/>
</dbReference>
<dbReference type="NCBIfam" id="TIGR01325">
    <property type="entry name" value="O_suc_HS_sulf"/>
    <property type="match status" value="1"/>
</dbReference>
<dbReference type="RefSeq" id="WP_345216881.1">
    <property type="nucleotide sequence ID" value="NZ_BAABGN010000012.1"/>
</dbReference>
<evidence type="ECO:0000256" key="2">
    <source>
        <dbReference type="ARBA" id="ARBA00022898"/>
    </source>
</evidence>
<dbReference type="HAMAP" id="MF_02056">
    <property type="entry name" value="MetZ"/>
    <property type="match status" value="1"/>
</dbReference>
<evidence type="ECO:0000256" key="1">
    <source>
        <dbReference type="ARBA" id="ARBA00001933"/>
    </source>
</evidence>
<dbReference type="InterPro" id="IPR006234">
    <property type="entry name" value="O-succ-hSer_sulfhydrylase"/>
</dbReference>
<comment type="cofactor">
    <cofactor evidence="1 3 4">
        <name>pyridoxal 5'-phosphate</name>
        <dbReference type="ChEBI" id="CHEBI:597326"/>
    </cofactor>
</comment>
<evidence type="ECO:0000256" key="3">
    <source>
        <dbReference type="HAMAP-Rule" id="MF_02056"/>
    </source>
</evidence>
<keyword evidence="3" id="KW-0808">Transferase</keyword>
<comment type="catalytic activity">
    <reaction evidence="3">
        <text>O-succinyl-L-homoserine + hydrogen sulfide = L-homocysteine + succinate</text>
        <dbReference type="Rhea" id="RHEA:27826"/>
        <dbReference type="ChEBI" id="CHEBI:29919"/>
        <dbReference type="ChEBI" id="CHEBI:30031"/>
        <dbReference type="ChEBI" id="CHEBI:57661"/>
        <dbReference type="ChEBI" id="CHEBI:58199"/>
    </reaction>
</comment>
<organism evidence="5 6">
    <name type="scientific">Georgenia halophila</name>
    <dbReference type="NCBI Taxonomy" id="620889"/>
    <lineage>
        <taxon>Bacteria</taxon>
        <taxon>Bacillati</taxon>
        <taxon>Actinomycetota</taxon>
        <taxon>Actinomycetes</taxon>
        <taxon>Micrococcales</taxon>
        <taxon>Bogoriellaceae</taxon>
        <taxon>Georgenia</taxon>
    </lineage>
</organism>
<reference evidence="6" key="1">
    <citation type="journal article" date="2019" name="Int. J. Syst. Evol. Microbiol.">
        <title>The Global Catalogue of Microorganisms (GCM) 10K type strain sequencing project: providing services to taxonomists for standard genome sequencing and annotation.</title>
        <authorList>
            <consortium name="The Broad Institute Genomics Platform"/>
            <consortium name="The Broad Institute Genome Sequencing Center for Infectious Disease"/>
            <person name="Wu L."/>
            <person name="Ma J."/>
        </authorList>
    </citation>
    <scope>NUCLEOTIDE SEQUENCE [LARGE SCALE GENOMIC DNA]</scope>
    <source>
        <strain evidence="6">JCM 17810</strain>
    </source>
</reference>
<comment type="function">
    <text evidence="3">Catalyzes the formation of L-homocysteine from O-succinyl-L-homoserine (OSHS) and hydrogen sulfide.</text>
</comment>
<dbReference type="PANTHER" id="PTHR11808:SF80">
    <property type="entry name" value="CYSTATHIONINE GAMMA-LYASE"/>
    <property type="match status" value="1"/>
</dbReference>
<dbReference type="Gene3D" id="3.40.640.10">
    <property type="entry name" value="Type I PLP-dependent aspartate aminotransferase-like (Major domain)"/>
    <property type="match status" value="1"/>
</dbReference>
<dbReference type="InterPro" id="IPR000277">
    <property type="entry name" value="Cys/Met-Metab_PyrdxlP-dep_enz"/>
</dbReference>
<evidence type="ECO:0000313" key="5">
    <source>
        <dbReference type="EMBL" id="GAA4427643.1"/>
    </source>
</evidence>
<dbReference type="SUPFAM" id="SSF53383">
    <property type="entry name" value="PLP-dependent transferases"/>
    <property type="match status" value="1"/>
</dbReference>
<dbReference type="PANTHER" id="PTHR11808">
    <property type="entry name" value="TRANS-SULFURATION ENZYME FAMILY MEMBER"/>
    <property type="match status" value="1"/>
</dbReference>
<keyword evidence="6" id="KW-1185">Reference proteome</keyword>
<dbReference type="EMBL" id="BAABGN010000012">
    <property type="protein sequence ID" value="GAA4427643.1"/>
    <property type="molecule type" value="Genomic_DNA"/>
</dbReference>
<dbReference type="CDD" id="cd00614">
    <property type="entry name" value="CGS_like"/>
    <property type="match status" value="1"/>
</dbReference>
<feature type="modified residue" description="N6-(pyridoxal phosphate)lysine" evidence="3">
    <location>
        <position position="220"/>
    </location>
</feature>
<keyword evidence="2 3" id="KW-0663">Pyridoxal phosphate</keyword>
<comment type="caution">
    <text evidence="5">The sequence shown here is derived from an EMBL/GenBank/DDBJ whole genome shotgun (WGS) entry which is preliminary data.</text>
</comment>
<comment type="subunit">
    <text evidence="3">Homotetramer.</text>
</comment>
<dbReference type="InterPro" id="IPR015421">
    <property type="entry name" value="PyrdxlP-dep_Trfase_major"/>
</dbReference>
<protein>
    <recommendedName>
        <fullName evidence="3">O-succinylhomoserine sulfhydrylase</fullName>
        <shortName evidence="3">OSH sulfhydrylase</shortName>
        <shortName evidence="3">OSHS sulfhydrylase</shortName>
        <ecNumber evidence="3">2.5.1.-</ecNumber>
    </recommendedName>
</protein>
<proteinExistence type="inferred from homology"/>
<dbReference type="InterPro" id="IPR015424">
    <property type="entry name" value="PyrdxlP-dep_Trfase"/>
</dbReference>